<feature type="region of interest" description="Disordered" evidence="1">
    <location>
        <begin position="1"/>
        <end position="20"/>
    </location>
</feature>
<evidence type="ECO:0000256" key="1">
    <source>
        <dbReference type="SAM" id="MobiDB-lite"/>
    </source>
</evidence>
<keyword evidence="2" id="KW-1133">Transmembrane helix</keyword>
<feature type="region of interest" description="Disordered" evidence="1">
    <location>
        <begin position="211"/>
        <end position="270"/>
    </location>
</feature>
<sequence length="349" mass="38038">MAPLLEEKTETATSPRPPSAPHVWGLGAVASIAPLILLLLLCFPFKRKKRQLSTRTFKRDPSDLISVTRLEDRMSPAEKTFEDGELHNSSHQAERQTNGFAADFERRNASSPKEMRANHPNHQTLEKTGKSDPHHLGASGPSGASCAKATSPSSLQFRKLPMTPKEARVSEAQPLNGNIDNQVYESIEDGERALYTRDRLERRQGSDLTIISSRGCGATPGDPLAGSAESRRRDTRTIGSSGVPMQPPTASQGSESLGQVPGPTPEGAAPIQTSYDMEKRLSAMYAKVCKRPKPAQEWQPAKHPQAPKQEEEEPPPIPEKHFENIYETLSLDAEMQGGETPGAIAPAEV</sequence>
<keyword evidence="2" id="KW-0812">Transmembrane</keyword>
<feature type="compositionally biased region" description="Basic and acidic residues" evidence="1">
    <location>
        <begin position="81"/>
        <end position="94"/>
    </location>
</feature>
<reference evidence="3" key="1">
    <citation type="submission" date="2022-12" db="EMBL/GenBank/DDBJ databases">
        <authorList>
            <person name="Alioto T."/>
            <person name="Alioto T."/>
            <person name="Gomez Garrido J."/>
        </authorList>
    </citation>
    <scope>NUCLEOTIDE SEQUENCE</scope>
</reference>
<keyword evidence="4" id="KW-1185">Reference proteome</keyword>
<dbReference type="AlphaFoldDB" id="A0AA35K632"/>
<dbReference type="Proteomes" id="UP001178461">
    <property type="component" value="Chromosome 3"/>
</dbReference>
<evidence type="ECO:0000313" key="3">
    <source>
        <dbReference type="EMBL" id="CAI5771507.1"/>
    </source>
</evidence>
<dbReference type="EMBL" id="OX395128">
    <property type="protein sequence ID" value="CAI5771507.1"/>
    <property type="molecule type" value="Genomic_DNA"/>
</dbReference>
<keyword evidence="2" id="KW-0472">Membrane</keyword>
<evidence type="ECO:0000256" key="2">
    <source>
        <dbReference type="SAM" id="Phobius"/>
    </source>
</evidence>
<feature type="region of interest" description="Disordered" evidence="1">
    <location>
        <begin position="290"/>
        <end position="319"/>
    </location>
</feature>
<gene>
    <name evidence="3" type="ORF">PODLI_1B035004</name>
</gene>
<feature type="compositionally biased region" description="Basic and acidic residues" evidence="1">
    <location>
        <begin position="124"/>
        <end position="135"/>
    </location>
</feature>
<organism evidence="3 4">
    <name type="scientific">Podarcis lilfordi</name>
    <name type="common">Lilford's wall lizard</name>
    <dbReference type="NCBI Taxonomy" id="74358"/>
    <lineage>
        <taxon>Eukaryota</taxon>
        <taxon>Metazoa</taxon>
        <taxon>Chordata</taxon>
        <taxon>Craniata</taxon>
        <taxon>Vertebrata</taxon>
        <taxon>Euteleostomi</taxon>
        <taxon>Lepidosauria</taxon>
        <taxon>Squamata</taxon>
        <taxon>Bifurcata</taxon>
        <taxon>Unidentata</taxon>
        <taxon>Episquamata</taxon>
        <taxon>Laterata</taxon>
        <taxon>Lacertibaenia</taxon>
        <taxon>Lacertidae</taxon>
        <taxon>Podarcis</taxon>
    </lineage>
</organism>
<feature type="compositionally biased region" description="Basic and acidic residues" evidence="1">
    <location>
        <begin position="1"/>
        <end position="10"/>
    </location>
</feature>
<feature type="transmembrane region" description="Helical" evidence="2">
    <location>
        <begin position="23"/>
        <end position="45"/>
    </location>
</feature>
<protein>
    <submittedName>
        <fullName evidence="3">Uncharacterized protein</fullName>
    </submittedName>
</protein>
<name>A0AA35K632_9SAUR</name>
<accession>A0AA35K632</accession>
<feature type="compositionally biased region" description="Polar residues" evidence="1">
    <location>
        <begin position="248"/>
        <end position="257"/>
    </location>
</feature>
<evidence type="ECO:0000313" key="4">
    <source>
        <dbReference type="Proteomes" id="UP001178461"/>
    </source>
</evidence>
<feature type="region of interest" description="Disordered" evidence="1">
    <location>
        <begin position="81"/>
        <end position="100"/>
    </location>
</feature>
<proteinExistence type="predicted"/>
<feature type="region of interest" description="Disordered" evidence="1">
    <location>
        <begin position="109"/>
        <end position="151"/>
    </location>
</feature>